<dbReference type="GO" id="GO:0016020">
    <property type="term" value="C:membrane"/>
    <property type="evidence" value="ECO:0007669"/>
    <property type="project" value="UniProtKB-SubCell"/>
</dbReference>
<feature type="domain" description="Major facilitator superfamily (MFS) profile" evidence="7">
    <location>
        <begin position="24"/>
        <end position="454"/>
    </location>
</feature>
<dbReference type="PANTHER" id="PTHR19432">
    <property type="entry name" value="SUGAR TRANSPORTER"/>
    <property type="match status" value="1"/>
</dbReference>
<organism evidence="8">
    <name type="scientific">Sediminibacterium sp. KACHI17</name>
    <dbReference type="NCBI Taxonomy" id="1751071"/>
    <lineage>
        <taxon>Bacteria</taxon>
        <taxon>Pseudomonadati</taxon>
        <taxon>Bacteroidota</taxon>
        <taxon>Chitinophagia</taxon>
        <taxon>Chitinophagales</taxon>
        <taxon>Chitinophagaceae</taxon>
        <taxon>Sediminibacterium</taxon>
    </lineage>
</organism>
<feature type="transmembrane region" description="Helical" evidence="6">
    <location>
        <begin position="429"/>
        <end position="450"/>
    </location>
</feature>
<comment type="subcellular location">
    <subcellularLocation>
        <location evidence="1">Membrane</location>
        <topology evidence="1">Multi-pass membrane protein</topology>
    </subcellularLocation>
</comment>
<dbReference type="RefSeq" id="WP_353550295.1">
    <property type="nucleotide sequence ID" value="NZ_AP029612.1"/>
</dbReference>
<feature type="transmembrane region" description="Helical" evidence="6">
    <location>
        <begin position="119"/>
        <end position="140"/>
    </location>
</feature>
<feature type="transmembrane region" description="Helical" evidence="6">
    <location>
        <begin position="161"/>
        <end position="182"/>
    </location>
</feature>
<feature type="transmembrane region" description="Helical" evidence="6">
    <location>
        <begin position="396"/>
        <end position="417"/>
    </location>
</feature>
<evidence type="ECO:0000256" key="4">
    <source>
        <dbReference type="ARBA" id="ARBA00022989"/>
    </source>
</evidence>
<name>A0AAT9GH78_9BACT</name>
<keyword evidence="2" id="KW-0813">Transport</keyword>
<dbReference type="AlphaFoldDB" id="A0AAT9GH78"/>
<evidence type="ECO:0000256" key="5">
    <source>
        <dbReference type="ARBA" id="ARBA00023136"/>
    </source>
</evidence>
<evidence type="ECO:0000313" key="8">
    <source>
        <dbReference type="EMBL" id="BFG69999.1"/>
    </source>
</evidence>
<dbReference type="InterPro" id="IPR020846">
    <property type="entry name" value="MFS_dom"/>
</dbReference>
<keyword evidence="5 6" id="KW-0472">Membrane</keyword>
<proteinExistence type="predicted"/>
<feature type="transmembrane region" description="Helical" evidence="6">
    <location>
        <begin position="341"/>
        <end position="357"/>
    </location>
</feature>
<keyword evidence="4 6" id="KW-1133">Transmembrane helix</keyword>
<reference evidence="8" key="1">
    <citation type="submission" date="2024-02" db="EMBL/GenBank/DDBJ databases">
        <title>Sediminibacterium planktonica sp. nov. and Sediminibacterium longus sp. nov., isolated from surface lake and river water.</title>
        <authorList>
            <person name="Watanabe K."/>
            <person name="Takemine S."/>
            <person name="Ishii Y."/>
            <person name="Ogata Y."/>
            <person name="Shindo C."/>
            <person name="Suda W."/>
        </authorList>
    </citation>
    <scope>NUCLEOTIDE SEQUENCE</scope>
    <source>
        <strain evidence="8">KACHI17</strain>
    </source>
</reference>
<evidence type="ECO:0000256" key="1">
    <source>
        <dbReference type="ARBA" id="ARBA00004141"/>
    </source>
</evidence>
<dbReference type="PROSITE" id="PS50850">
    <property type="entry name" value="MFS"/>
    <property type="match status" value="1"/>
</dbReference>
<dbReference type="PANTHER" id="PTHR19432:SF35">
    <property type="entry name" value="SOLUTE CARRIER FAMILY 45 MEMBER 3 ISOFORM X1"/>
    <property type="match status" value="1"/>
</dbReference>
<feature type="transmembrane region" description="Helical" evidence="6">
    <location>
        <begin position="61"/>
        <end position="82"/>
    </location>
</feature>
<dbReference type="InterPro" id="IPR036259">
    <property type="entry name" value="MFS_trans_sf"/>
</dbReference>
<evidence type="ECO:0000259" key="7">
    <source>
        <dbReference type="PROSITE" id="PS50850"/>
    </source>
</evidence>
<feature type="transmembrane region" description="Helical" evidence="6">
    <location>
        <begin position="263"/>
        <end position="280"/>
    </location>
</feature>
<evidence type="ECO:0000256" key="3">
    <source>
        <dbReference type="ARBA" id="ARBA00022692"/>
    </source>
</evidence>
<accession>A0AAT9GH78</accession>
<dbReference type="InterPro" id="IPR011701">
    <property type="entry name" value="MFS"/>
</dbReference>
<dbReference type="EMBL" id="AP029612">
    <property type="protein sequence ID" value="BFG69999.1"/>
    <property type="molecule type" value="Genomic_DNA"/>
</dbReference>
<gene>
    <name evidence="8" type="ORF">KACHI17_08800</name>
</gene>
<sequence>MASSSPVSSSSAGLMPKPRLSLTQIFFMSFGFLGVQFGFALQNGNTSRILRSFGADVEHLPMFWIVAPLMGMIVQPLIGHYSDRTWNRLGRRKPYFLLGALLSSAALVFLPNSAAMSSIIPALWIGAGMVMIMDASFNIAMEPFRALVADNLPDSQRTSGFAVQTFLIGIGAVVGSELPSILAKSGFSQEAGESGVADNIKYAFYIGAAVFITAILVTVFLSKEYPPEEYEKYHGKQDEASKKEGLSAIFKDFKNMPKTMKQLGLVQFFSWFALFSMWVFTTDAVATHVYGLSPDDARSVAYNDAGNTVSSAFGTYNLVAAIYALFIPVVAKFLGRKGTHAFSLIAGGVGLISIYFIKDPAMLKYSMVGVGLAWASILAMPYVILSGSIPAGKLGIYMGIFNFFITLPQIVNGIGGGWIVKNIYGGQPIYAIVLAGFLMLCGAVSVLFVYDAGAIRIKQEKA</sequence>
<feature type="transmembrane region" description="Helical" evidence="6">
    <location>
        <begin position="202"/>
        <end position="222"/>
    </location>
</feature>
<dbReference type="GO" id="GO:0022857">
    <property type="term" value="F:transmembrane transporter activity"/>
    <property type="evidence" value="ECO:0007669"/>
    <property type="project" value="InterPro"/>
</dbReference>
<feature type="transmembrane region" description="Helical" evidence="6">
    <location>
        <begin position="94"/>
        <end position="113"/>
    </location>
</feature>
<dbReference type="Gene3D" id="1.20.1250.20">
    <property type="entry name" value="MFS general substrate transporter like domains"/>
    <property type="match status" value="1"/>
</dbReference>
<keyword evidence="3 6" id="KW-0812">Transmembrane</keyword>
<feature type="transmembrane region" description="Helical" evidence="6">
    <location>
        <begin position="20"/>
        <end position="41"/>
    </location>
</feature>
<feature type="transmembrane region" description="Helical" evidence="6">
    <location>
        <begin position="313"/>
        <end position="334"/>
    </location>
</feature>
<protein>
    <submittedName>
        <fullName evidence="8">MFS transporter</fullName>
    </submittedName>
</protein>
<evidence type="ECO:0000256" key="2">
    <source>
        <dbReference type="ARBA" id="ARBA00022448"/>
    </source>
</evidence>
<feature type="transmembrane region" description="Helical" evidence="6">
    <location>
        <begin position="363"/>
        <end position="384"/>
    </location>
</feature>
<evidence type="ECO:0000256" key="6">
    <source>
        <dbReference type="SAM" id="Phobius"/>
    </source>
</evidence>
<dbReference type="SUPFAM" id="SSF103473">
    <property type="entry name" value="MFS general substrate transporter"/>
    <property type="match status" value="1"/>
</dbReference>
<dbReference type="Pfam" id="PF07690">
    <property type="entry name" value="MFS_1"/>
    <property type="match status" value="1"/>
</dbReference>